<evidence type="ECO:0000256" key="1">
    <source>
        <dbReference type="ARBA" id="ARBA00004177"/>
    </source>
</evidence>
<keyword evidence="9 17" id="KW-0297">G-protein coupled receptor</keyword>
<comment type="caution">
    <text evidence="20">The sequence shown here is derived from an EMBL/GenBank/DDBJ whole genome shotgun (WGS) entry which is preliminary data.</text>
</comment>
<dbReference type="Gene3D" id="1.20.1070.10">
    <property type="entry name" value="Rhodopsin 7-helix transmembrane proteins"/>
    <property type="match status" value="1"/>
</dbReference>
<comment type="similarity">
    <text evidence="17">Belongs to the G-protein coupled receptor 1 family.</text>
</comment>
<dbReference type="SUPFAM" id="SSF81321">
    <property type="entry name" value="Family A G protein-coupled receptor-like"/>
    <property type="match status" value="1"/>
</dbReference>
<evidence type="ECO:0000256" key="18">
    <source>
        <dbReference type="SAM" id="Phobius"/>
    </source>
</evidence>
<keyword evidence="5" id="KW-1003">Cell membrane</keyword>
<feature type="domain" description="G-protein coupled receptors family 1 profile" evidence="19">
    <location>
        <begin position="85"/>
        <end position="334"/>
    </location>
</feature>
<dbReference type="EMBL" id="RWIC01000346">
    <property type="protein sequence ID" value="TKC45172.1"/>
    <property type="molecule type" value="Genomic_DNA"/>
</dbReference>
<accession>A0A4U1F6T5</accession>
<feature type="transmembrane region" description="Helical" evidence="18">
    <location>
        <begin position="144"/>
        <end position="163"/>
    </location>
</feature>
<dbReference type="GO" id="GO:0070915">
    <property type="term" value="F:lysophosphatidic acid receptor activity"/>
    <property type="evidence" value="ECO:0007669"/>
    <property type="project" value="InterPro"/>
</dbReference>
<evidence type="ECO:0000256" key="6">
    <source>
        <dbReference type="ARBA" id="ARBA00022692"/>
    </source>
</evidence>
<dbReference type="Pfam" id="PF00001">
    <property type="entry name" value="7tm_1"/>
    <property type="match status" value="1"/>
</dbReference>
<evidence type="ECO:0000256" key="16">
    <source>
        <dbReference type="ARBA" id="ARBA00046663"/>
    </source>
</evidence>
<evidence type="ECO:0000313" key="20">
    <source>
        <dbReference type="EMBL" id="TKC45172.1"/>
    </source>
</evidence>
<keyword evidence="14 17" id="KW-0807">Transducer</keyword>
<evidence type="ECO:0000256" key="3">
    <source>
        <dbReference type="ARBA" id="ARBA00004651"/>
    </source>
</evidence>
<evidence type="ECO:0000256" key="10">
    <source>
        <dbReference type="ARBA" id="ARBA00023136"/>
    </source>
</evidence>
<proteinExistence type="inferred from homology"/>
<comment type="subunit">
    <text evidence="16">Interacts with RALA and GRK2. Interacts with GNAQ and GNA13. Interacts with CD14; the interaction is enhanced by exposure to bacterial lipopolysaccharide (LPS).</text>
</comment>
<evidence type="ECO:0000256" key="8">
    <source>
        <dbReference type="ARBA" id="ARBA00022989"/>
    </source>
</evidence>
<dbReference type="PANTHER" id="PTHR22750">
    <property type="entry name" value="G-PROTEIN COUPLED RECEPTOR"/>
    <property type="match status" value="1"/>
</dbReference>
<feature type="transmembrane region" description="Helical" evidence="18">
    <location>
        <begin position="103"/>
        <end position="124"/>
    </location>
</feature>
<dbReference type="InterPro" id="IPR004065">
    <property type="entry name" value="LPA_rcpt"/>
</dbReference>
<evidence type="ECO:0000256" key="15">
    <source>
        <dbReference type="ARBA" id="ARBA00031002"/>
    </source>
</evidence>
<keyword evidence="10 18" id="KW-0472">Membrane</keyword>
<evidence type="ECO:0000256" key="7">
    <source>
        <dbReference type="ARBA" id="ARBA00022753"/>
    </source>
</evidence>
<evidence type="ECO:0000256" key="2">
    <source>
        <dbReference type="ARBA" id="ARBA00004241"/>
    </source>
</evidence>
<dbReference type="InterPro" id="IPR002277">
    <property type="entry name" value="LPA_rcpt_EDG2"/>
</dbReference>
<evidence type="ECO:0000259" key="19">
    <source>
        <dbReference type="PROSITE" id="PS50262"/>
    </source>
</evidence>
<gene>
    <name evidence="20" type="ORF">EI555_020285</name>
</gene>
<keyword evidence="8 18" id="KW-1133">Transmembrane helix</keyword>
<keyword evidence="6 17" id="KW-0812">Transmembrane</keyword>
<keyword evidence="13" id="KW-0325">Glycoprotein</keyword>
<feature type="transmembrane region" description="Helical" evidence="18">
    <location>
        <begin position="70"/>
        <end position="96"/>
    </location>
</feature>
<dbReference type="InterPro" id="IPR000276">
    <property type="entry name" value="GPCR_Rhodpsn"/>
</dbReference>
<dbReference type="PROSITE" id="PS50262">
    <property type="entry name" value="G_PROTEIN_RECEP_F1_2"/>
    <property type="match status" value="1"/>
</dbReference>
<evidence type="ECO:0000313" key="21">
    <source>
        <dbReference type="Proteomes" id="UP000308365"/>
    </source>
</evidence>
<comment type="subcellular location">
    <subcellularLocation>
        <location evidence="3">Cell membrane</location>
        <topology evidence="3">Multi-pass membrane protein</topology>
    </subcellularLocation>
    <subcellularLocation>
        <location evidence="2">Cell surface</location>
    </subcellularLocation>
    <subcellularLocation>
        <location evidence="1">Endosome</location>
    </subcellularLocation>
</comment>
<dbReference type="FunFam" id="1.20.1070.10:FF:000025">
    <property type="entry name" value="Lysophosphatidic acid receptor 1"/>
    <property type="match status" value="1"/>
</dbReference>
<dbReference type="PROSITE" id="PS00237">
    <property type="entry name" value="G_PROTEIN_RECEP_F1_1"/>
    <property type="match status" value="1"/>
</dbReference>
<dbReference type="PRINTS" id="PR01148">
    <property type="entry name" value="EDG2RECEPTOR"/>
</dbReference>
<dbReference type="Proteomes" id="UP000308365">
    <property type="component" value="Unassembled WGS sequence"/>
</dbReference>
<dbReference type="InterPro" id="IPR017452">
    <property type="entry name" value="GPCR_Rhodpsn_7TM"/>
</dbReference>
<dbReference type="PRINTS" id="PR00237">
    <property type="entry name" value="GPCRRHODOPSN"/>
</dbReference>
<organism evidence="20 21">
    <name type="scientific">Monodon monoceros</name>
    <name type="common">Narwhal</name>
    <name type="synonym">Ceratodon monodon</name>
    <dbReference type="NCBI Taxonomy" id="40151"/>
    <lineage>
        <taxon>Eukaryota</taxon>
        <taxon>Metazoa</taxon>
        <taxon>Chordata</taxon>
        <taxon>Craniata</taxon>
        <taxon>Vertebrata</taxon>
        <taxon>Euteleostomi</taxon>
        <taxon>Mammalia</taxon>
        <taxon>Eutheria</taxon>
        <taxon>Laurasiatheria</taxon>
        <taxon>Artiodactyla</taxon>
        <taxon>Whippomorpha</taxon>
        <taxon>Cetacea</taxon>
        <taxon>Odontoceti</taxon>
        <taxon>Monodontidae</taxon>
        <taxon>Monodon</taxon>
    </lineage>
</organism>
<reference evidence="21" key="1">
    <citation type="journal article" date="2019" name="IScience">
        <title>Narwhal Genome Reveals Long-Term Low Genetic Diversity despite Current Large Abundance Size.</title>
        <authorList>
            <person name="Westbury M.V."/>
            <person name="Petersen B."/>
            <person name="Garde E."/>
            <person name="Heide-Jorgensen M.P."/>
            <person name="Lorenzen E.D."/>
        </authorList>
    </citation>
    <scope>NUCLEOTIDE SEQUENCE [LARGE SCALE GENOMIC DNA]</scope>
</reference>
<sequence length="387" mass="44180">MDALEEESFRLPVSSPLMQNLMLWLDIKRTLSWMFTAMNEPQCFYNESIAFFYNRSGKYLATEWNTVSKLVMGLGITVCIFIMLANLLVMVAIYVNRRFHFPIYYLMANLAAADFFAGLAYFYLMFNTGPNTRRLTVSTWLLRQGLIDTSLTASVANLLAIAIERHITVFRMQLHTRMSNRRVVVVIVVIWTMAIVMGAIPSVGWNCICDIENCSNMAPLYSDSYLVFWAIFNLVTFVVMVVLYAHIFGYVRQRTMRMSRHSSGPRRNRDTMMSLLKTVVIVLGCYASQVVRTKDSFRFQGLALDLAEECDVLAYEKFFLLLAEFNSAMNPIIYSYRDKEMSATFRQILCCQRSENTSGPTEGSDRSASSVNHTILAGVHSNDHSVV</sequence>
<evidence type="ECO:0000256" key="4">
    <source>
        <dbReference type="ARBA" id="ARBA00020684"/>
    </source>
</evidence>
<keyword evidence="12 17" id="KW-0675">Receptor</keyword>
<evidence type="ECO:0000256" key="11">
    <source>
        <dbReference type="ARBA" id="ARBA00023157"/>
    </source>
</evidence>
<feature type="transmembrane region" description="Helical" evidence="18">
    <location>
        <begin position="183"/>
        <end position="205"/>
    </location>
</feature>
<dbReference type="GO" id="GO:0009986">
    <property type="term" value="C:cell surface"/>
    <property type="evidence" value="ECO:0007669"/>
    <property type="project" value="UniProtKB-SubCell"/>
</dbReference>
<dbReference type="GO" id="GO:0005886">
    <property type="term" value="C:plasma membrane"/>
    <property type="evidence" value="ECO:0007669"/>
    <property type="project" value="UniProtKB-SubCell"/>
</dbReference>
<feature type="transmembrane region" description="Helical" evidence="18">
    <location>
        <begin position="225"/>
        <end position="251"/>
    </location>
</feature>
<dbReference type="PRINTS" id="PR01527">
    <property type="entry name" value="LPARECEPTOR"/>
</dbReference>
<keyword evidence="11" id="KW-1015">Disulfide bond</keyword>
<dbReference type="CDD" id="cd15344">
    <property type="entry name" value="7tmA_LPAR1_Edg2"/>
    <property type="match status" value="1"/>
</dbReference>
<dbReference type="AlphaFoldDB" id="A0A4U1F6T5"/>
<dbReference type="GO" id="GO:0005768">
    <property type="term" value="C:endosome"/>
    <property type="evidence" value="ECO:0007669"/>
    <property type="project" value="UniProtKB-SubCell"/>
</dbReference>
<evidence type="ECO:0000256" key="9">
    <source>
        <dbReference type="ARBA" id="ARBA00023040"/>
    </source>
</evidence>
<evidence type="ECO:0000256" key="14">
    <source>
        <dbReference type="ARBA" id="ARBA00023224"/>
    </source>
</evidence>
<evidence type="ECO:0000256" key="17">
    <source>
        <dbReference type="RuleBase" id="RU000688"/>
    </source>
</evidence>
<evidence type="ECO:0000256" key="13">
    <source>
        <dbReference type="ARBA" id="ARBA00023180"/>
    </source>
</evidence>
<protein>
    <recommendedName>
        <fullName evidence="4">Lysophosphatidic acid receptor 1</fullName>
    </recommendedName>
    <alternativeName>
        <fullName evidence="15">Lysophosphatidic acid receptor Edg-2</fullName>
    </alternativeName>
</protein>
<name>A0A4U1F6T5_MONMO</name>
<keyword evidence="7" id="KW-0967">Endosome</keyword>
<evidence type="ECO:0000256" key="12">
    <source>
        <dbReference type="ARBA" id="ARBA00023170"/>
    </source>
</evidence>
<evidence type="ECO:0000256" key="5">
    <source>
        <dbReference type="ARBA" id="ARBA00022475"/>
    </source>
</evidence>